<organism evidence="1 2">
    <name type="scientific">Gulo gulo</name>
    <name type="common">Wolverine</name>
    <name type="synonym">Gluton</name>
    <dbReference type="NCBI Taxonomy" id="48420"/>
    <lineage>
        <taxon>Eukaryota</taxon>
        <taxon>Metazoa</taxon>
        <taxon>Chordata</taxon>
        <taxon>Craniata</taxon>
        <taxon>Vertebrata</taxon>
        <taxon>Euteleostomi</taxon>
        <taxon>Mammalia</taxon>
        <taxon>Eutheria</taxon>
        <taxon>Laurasiatheria</taxon>
        <taxon>Carnivora</taxon>
        <taxon>Caniformia</taxon>
        <taxon>Musteloidea</taxon>
        <taxon>Mustelidae</taxon>
        <taxon>Guloninae</taxon>
        <taxon>Gulo</taxon>
    </lineage>
</organism>
<accession>A0A9X9M3P0</accession>
<gene>
    <name evidence="1" type="ORF">BN2614_LOCUS1</name>
</gene>
<name>A0A9X9M3P0_GULGU</name>
<evidence type="ECO:0000313" key="1">
    <source>
        <dbReference type="EMBL" id="VCX31402.1"/>
    </source>
</evidence>
<keyword evidence="2" id="KW-1185">Reference proteome</keyword>
<comment type="caution">
    <text evidence="1">The sequence shown here is derived from an EMBL/GenBank/DDBJ whole genome shotgun (WGS) entry which is preliminary data.</text>
</comment>
<reference evidence="1 2" key="1">
    <citation type="submission" date="2018-10" db="EMBL/GenBank/DDBJ databases">
        <authorList>
            <person name="Ekblom R."/>
            <person name="Jareborg N."/>
        </authorList>
    </citation>
    <scope>NUCLEOTIDE SEQUENCE [LARGE SCALE GENOMIC DNA]</scope>
    <source>
        <tissue evidence="1">Muscle</tissue>
    </source>
</reference>
<dbReference type="EMBL" id="CYRY02041235">
    <property type="protein sequence ID" value="VCX31402.1"/>
    <property type="molecule type" value="Genomic_DNA"/>
</dbReference>
<sequence>MDATGRGLSGEHAAHGGDTCQRVLSEGSLALTKGEALNVIISKQINNKDNLKINKDL</sequence>
<evidence type="ECO:0000313" key="2">
    <source>
        <dbReference type="Proteomes" id="UP000269945"/>
    </source>
</evidence>
<dbReference type="AlphaFoldDB" id="A0A9X9M3P0"/>
<feature type="non-terminal residue" evidence="1">
    <location>
        <position position="57"/>
    </location>
</feature>
<protein>
    <submittedName>
        <fullName evidence="1">Uncharacterized protein</fullName>
    </submittedName>
</protein>
<dbReference type="Proteomes" id="UP000269945">
    <property type="component" value="Unassembled WGS sequence"/>
</dbReference>
<proteinExistence type="predicted"/>